<keyword evidence="5 10" id="KW-0808">Transferase</keyword>
<evidence type="ECO:0000256" key="6">
    <source>
        <dbReference type="ARBA" id="ARBA00022777"/>
    </source>
</evidence>
<evidence type="ECO:0000256" key="7">
    <source>
        <dbReference type="ARBA" id="ARBA00023012"/>
    </source>
</evidence>
<dbReference type="CDD" id="cd00082">
    <property type="entry name" value="HisKA"/>
    <property type="match status" value="1"/>
</dbReference>
<evidence type="ECO:0000256" key="3">
    <source>
        <dbReference type="ARBA" id="ARBA00012438"/>
    </source>
</evidence>
<dbReference type="AlphaFoldDB" id="A0A174NDD0"/>
<feature type="transmembrane region" description="Helical" evidence="8">
    <location>
        <begin position="12"/>
        <end position="33"/>
    </location>
</feature>
<comment type="catalytic activity">
    <reaction evidence="1">
        <text>ATP + protein L-histidine = ADP + protein N-phospho-L-histidine.</text>
        <dbReference type="EC" id="2.7.13.3"/>
    </reaction>
</comment>
<dbReference type="Proteomes" id="UP000095413">
    <property type="component" value="Unassembled WGS sequence"/>
</dbReference>
<dbReference type="CDD" id="cd00075">
    <property type="entry name" value="HATPase"/>
    <property type="match status" value="1"/>
</dbReference>
<dbReference type="Gene3D" id="1.10.287.130">
    <property type="match status" value="1"/>
</dbReference>
<dbReference type="OrthoDB" id="9773956at2"/>
<proteinExistence type="predicted"/>
<dbReference type="Gene3D" id="3.30.565.10">
    <property type="entry name" value="Histidine kinase-like ATPase, C-terminal domain"/>
    <property type="match status" value="1"/>
</dbReference>
<dbReference type="FunFam" id="3.30.565.10:FF:000006">
    <property type="entry name" value="Sensor histidine kinase WalK"/>
    <property type="match status" value="1"/>
</dbReference>
<dbReference type="InterPro" id="IPR003594">
    <property type="entry name" value="HATPase_dom"/>
</dbReference>
<keyword evidence="8" id="KW-0472">Membrane</keyword>
<dbReference type="InterPro" id="IPR036890">
    <property type="entry name" value="HATPase_C_sf"/>
</dbReference>
<feature type="domain" description="Histidine kinase" evidence="9">
    <location>
        <begin position="132"/>
        <end position="345"/>
    </location>
</feature>
<dbReference type="PANTHER" id="PTHR45453:SF1">
    <property type="entry name" value="PHOSPHATE REGULON SENSOR PROTEIN PHOR"/>
    <property type="match status" value="1"/>
</dbReference>
<dbReference type="EC" id="2.7.13.3" evidence="3"/>
<dbReference type="InterPro" id="IPR036097">
    <property type="entry name" value="HisK_dim/P_sf"/>
</dbReference>
<keyword evidence="6" id="KW-0418">Kinase</keyword>
<gene>
    <name evidence="10" type="primary">phoR_6</name>
    <name evidence="10" type="ORF">ERS852533_01424</name>
</gene>
<dbReference type="GO" id="GO:0005886">
    <property type="term" value="C:plasma membrane"/>
    <property type="evidence" value="ECO:0007669"/>
    <property type="project" value="TreeGrafter"/>
</dbReference>
<dbReference type="PANTHER" id="PTHR45453">
    <property type="entry name" value="PHOSPHATE REGULON SENSOR PROTEIN PHOR"/>
    <property type="match status" value="1"/>
</dbReference>
<dbReference type="RefSeq" id="WP_055055837.1">
    <property type="nucleotide sequence ID" value="NZ_CZBA01000006.1"/>
</dbReference>
<dbReference type="GO" id="GO:0000155">
    <property type="term" value="F:phosphorelay sensor kinase activity"/>
    <property type="evidence" value="ECO:0007669"/>
    <property type="project" value="InterPro"/>
</dbReference>
<sequence length="345" mass="39097">MRRKNPLSINHICLFLGVVLLMATIGISIAVLWITRNVVVTLCVLGFGVFAFGCGVLFVRIVRKKLVLFSDQLCELLDGMMSGKEELPEEKQQKEGLFYKIHYRLKRLYEVMQENRNHIAKEREDLQELISDISHQVKTPIANLKMINNTLLEQEVPAQKQQEFLTAQSSQLDKLDFLMQAMIKTSRLETGVISLEQREQSIYETLAAALGGIFLNAEKKKIDVQVDCPEGLLVSHDRKWTTEALFNILDNAVKYTPTGGNIRVSVECWEMYVKIDITDNGIGISEEHQGTIFKRFYREDTVHDAEGIGIGLYLAREIISLQGGYIVVSSEPGKGSTFSVRLLRK</sequence>
<dbReference type="GO" id="GO:0004721">
    <property type="term" value="F:phosphoprotein phosphatase activity"/>
    <property type="evidence" value="ECO:0007669"/>
    <property type="project" value="TreeGrafter"/>
</dbReference>
<dbReference type="SUPFAM" id="SSF47384">
    <property type="entry name" value="Homodimeric domain of signal transducing histidine kinase"/>
    <property type="match status" value="1"/>
</dbReference>
<dbReference type="PRINTS" id="PR00344">
    <property type="entry name" value="BCTRLSENSOR"/>
</dbReference>
<evidence type="ECO:0000313" key="10">
    <source>
        <dbReference type="EMBL" id="CUP45696.1"/>
    </source>
</evidence>
<keyword evidence="7" id="KW-0902">Two-component regulatory system</keyword>
<evidence type="ECO:0000256" key="1">
    <source>
        <dbReference type="ARBA" id="ARBA00000085"/>
    </source>
</evidence>
<keyword evidence="4" id="KW-0597">Phosphoprotein</keyword>
<keyword evidence="8" id="KW-0812">Transmembrane</keyword>
<dbReference type="Pfam" id="PF02518">
    <property type="entry name" value="HATPase_c"/>
    <property type="match status" value="1"/>
</dbReference>
<dbReference type="Pfam" id="PF00512">
    <property type="entry name" value="HisKA"/>
    <property type="match status" value="1"/>
</dbReference>
<dbReference type="SUPFAM" id="SSF55874">
    <property type="entry name" value="ATPase domain of HSP90 chaperone/DNA topoisomerase II/histidine kinase"/>
    <property type="match status" value="1"/>
</dbReference>
<evidence type="ECO:0000313" key="11">
    <source>
        <dbReference type="Proteomes" id="UP000095413"/>
    </source>
</evidence>
<dbReference type="InterPro" id="IPR005467">
    <property type="entry name" value="His_kinase_dom"/>
</dbReference>
<dbReference type="InterPro" id="IPR050351">
    <property type="entry name" value="BphY/WalK/GraS-like"/>
</dbReference>
<evidence type="ECO:0000256" key="8">
    <source>
        <dbReference type="SAM" id="Phobius"/>
    </source>
</evidence>
<evidence type="ECO:0000256" key="5">
    <source>
        <dbReference type="ARBA" id="ARBA00022679"/>
    </source>
</evidence>
<dbReference type="PROSITE" id="PS50109">
    <property type="entry name" value="HIS_KIN"/>
    <property type="match status" value="1"/>
</dbReference>
<comment type="subcellular location">
    <subcellularLocation>
        <location evidence="2">Membrane</location>
    </subcellularLocation>
</comment>
<evidence type="ECO:0000256" key="2">
    <source>
        <dbReference type="ARBA" id="ARBA00004370"/>
    </source>
</evidence>
<feature type="transmembrane region" description="Helical" evidence="8">
    <location>
        <begin position="39"/>
        <end position="59"/>
    </location>
</feature>
<name>A0A174NDD0_9FIRM</name>
<dbReference type="InterPro" id="IPR004358">
    <property type="entry name" value="Sig_transdc_His_kin-like_C"/>
</dbReference>
<evidence type="ECO:0000256" key="4">
    <source>
        <dbReference type="ARBA" id="ARBA00022553"/>
    </source>
</evidence>
<dbReference type="InterPro" id="IPR003661">
    <property type="entry name" value="HisK_dim/P_dom"/>
</dbReference>
<dbReference type="EMBL" id="CZBA01000006">
    <property type="protein sequence ID" value="CUP45696.1"/>
    <property type="molecule type" value="Genomic_DNA"/>
</dbReference>
<dbReference type="SMART" id="SM00387">
    <property type="entry name" value="HATPase_c"/>
    <property type="match status" value="1"/>
</dbReference>
<evidence type="ECO:0000259" key="9">
    <source>
        <dbReference type="PROSITE" id="PS50109"/>
    </source>
</evidence>
<dbReference type="SMART" id="SM00388">
    <property type="entry name" value="HisKA"/>
    <property type="match status" value="1"/>
</dbReference>
<reference evidence="10 11" key="1">
    <citation type="submission" date="2015-09" db="EMBL/GenBank/DDBJ databases">
        <authorList>
            <consortium name="Pathogen Informatics"/>
        </authorList>
    </citation>
    <scope>NUCLEOTIDE SEQUENCE [LARGE SCALE GENOMIC DNA]</scope>
    <source>
        <strain evidence="10 11">2789STDY5834921</strain>
    </source>
</reference>
<dbReference type="GO" id="GO:0016036">
    <property type="term" value="P:cellular response to phosphate starvation"/>
    <property type="evidence" value="ECO:0007669"/>
    <property type="project" value="TreeGrafter"/>
</dbReference>
<keyword evidence="8" id="KW-1133">Transmembrane helix</keyword>
<protein>
    <recommendedName>
        <fullName evidence="3">histidine kinase</fullName>
        <ecNumber evidence="3">2.7.13.3</ecNumber>
    </recommendedName>
</protein>
<accession>A0A174NDD0</accession>
<organism evidence="10 11">
    <name type="scientific">Blautia obeum</name>
    <dbReference type="NCBI Taxonomy" id="40520"/>
    <lineage>
        <taxon>Bacteria</taxon>
        <taxon>Bacillati</taxon>
        <taxon>Bacillota</taxon>
        <taxon>Clostridia</taxon>
        <taxon>Lachnospirales</taxon>
        <taxon>Lachnospiraceae</taxon>
        <taxon>Blautia</taxon>
    </lineage>
</organism>